<protein>
    <submittedName>
        <fullName evidence="2">Transmembrane protein, putative</fullName>
    </submittedName>
</protein>
<feature type="transmembrane region" description="Helical" evidence="1">
    <location>
        <begin position="6"/>
        <end position="34"/>
    </location>
</feature>
<evidence type="ECO:0000313" key="2">
    <source>
        <dbReference type="EMBL" id="EWS74230.1"/>
    </source>
</evidence>
<sequence>MLHIRALLLYCISYFTNFDFSISGVAYNYFLYIIQKYLKRIKQQTIYCDKKVWLLFQRIQKKQVVVGNNQNLIQVYSINTCFNIQQKFYNFNSITIMLLNNIFINTDQVQSI</sequence>
<dbReference type="RefSeq" id="XP_012653203.1">
    <property type="nucleotide sequence ID" value="XM_012797749.1"/>
</dbReference>
<gene>
    <name evidence="2" type="ORF">TTHERM_000188555</name>
</gene>
<keyword evidence="1" id="KW-0472">Membrane</keyword>
<keyword evidence="3" id="KW-1185">Reference proteome</keyword>
<reference evidence="3" key="1">
    <citation type="journal article" date="2006" name="PLoS Biol.">
        <title>Macronuclear genome sequence of the ciliate Tetrahymena thermophila, a model eukaryote.</title>
        <authorList>
            <person name="Eisen J.A."/>
            <person name="Coyne R.S."/>
            <person name="Wu M."/>
            <person name="Wu D."/>
            <person name="Thiagarajan M."/>
            <person name="Wortman J.R."/>
            <person name="Badger J.H."/>
            <person name="Ren Q."/>
            <person name="Amedeo P."/>
            <person name="Jones K.M."/>
            <person name="Tallon L.J."/>
            <person name="Delcher A.L."/>
            <person name="Salzberg S.L."/>
            <person name="Silva J.C."/>
            <person name="Haas B.J."/>
            <person name="Majoros W.H."/>
            <person name="Farzad M."/>
            <person name="Carlton J.M."/>
            <person name="Smith R.K. Jr."/>
            <person name="Garg J."/>
            <person name="Pearlman R.E."/>
            <person name="Karrer K.M."/>
            <person name="Sun L."/>
            <person name="Manning G."/>
            <person name="Elde N.C."/>
            <person name="Turkewitz A.P."/>
            <person name="Asai D.J."/>
            <person name="Wilkes D.E."/>
            <person name="Wang Y."/>
            <person name="Cai H."/>
            <person name="Collins K."/>
            <person name="Stewart B.A."/>
            <person name="Lee S.R."/>
            <person name="Wilamowska K."/>
            <person name="Weinberg Z."/>
            <person name="Ruzzo W.L."/>
            <person name="Wloga D."/>
            <person name="Gaertig J."/>
            <person name="Frankel J."/>
            <person name="Tsao C.-C."/>
            <person name="Gorovsky M.A."/>
            <person name="Keeling P.J."/>
            <person name="Waller R.F."/>
            <person name="Patron N.J."/>
            <person name="Cherry J.M."/>
            <person name="Stover N.A."/>
            <person name="Krieger C.J."/>
            <person name="del Toro C."/>
            <person name="Ryder H.F."/>
            <person name="Williamson S.C."/>
            <person name="Barbeau R.A."/>
            <person name="Hamilton E.P."/>
            <person name="Orias E."/>
        </authorList>
    </citation>
    <scope>NUCLEOTIDE SEQUENCE [LARGE SCALE GENOMIC DNA]</scope>
    <source>
        <strain evidence="3">SB210</strain>
    </source>
</reference>
<accession>W7X4H2</accession>
<dbReference type="EMBL" id="GG662693">
    <property type="protein sequence ID" value="EWS74230.1"/>
    <property type="molecule type" value="Genomic_DNA"/>
</dbReference>
<evidence type="ECO:0000313" key="3">
    <source>
        <dbReference type="Proteomes" id="UP000009168"/>
    </source>
</evidence>
<dbReference type="Proteomes" id="UP000009168">
    <property type="component" value="Unassembled WGS sequence"/>
</dbReference>
<proteinExistence type="predicted"/>
<evidence type="ECO:0000256" key="1">
    <source>
        <dbReference type="SAM" id="Phobius"/>
    </source>
</evidence>
<dbReference type="KEGG" id="tet:TTHERM_000188555"/>
<keyword evidence="1" id="KW-1133">Transmembrane helix</keyword>
<dbReference type="AlphaFoldDB" id="W7X4H2"/>
<name>W7X4H2_TETTS</name>
<dbReference type="InParanoid" id="W7X4H2"/>
<keyword evidence="1 2" id="KW-0812">Transmembrane</keyword>
<organism evidence="2 3">
    <name type="scientific">Tetrahymena thermophila (strain SB210)</name>
    <dbReference type="NCBI Taxonomy" id="312017"/>
    <lineage>
        <taxon>Eukaryota</taxon>
        <taxon>Sar</taxon>
        <taxon>Alveolata</taxon>
        <taxon>Ciliophora</taxon>
        <taxon>Intramacronucleata</taxon>
        <taxon>Oligohymenophorea</taxon>
        <taxon>Hymenostomatida</taxon>
        <taxon>Tetrahymenina</taxon>
        <taxon>Tetrahymenidae</taxon>
        <taxon>Tetrahymena</taxon>
    </lineage>
</organism>
<dbReference type="GeneID" id="24437707"/>